<evidence type="ECO:0000256" key="1">
    <source>
        <dbReference type="ARBA" id="ARBA00001917"/>
    </source>
</evidence>
<dbReference type="InterPro" id="IPR012349">
    <property type="entry name" value="Split_barrel_FMN-bd"/>
</dbReference>
<dbReference type="SUPFAM" id="SSF50475">
    <property type="entry name" value="FMN-binding split barrel"/>
    <property type="match status" value="1"/>
</dbReference>
<name>A0A0U1M1C0_TALIS</name>
<reference evidence="6 7" key="1">
    <citation type="submission" date="2015-04" db="EMBL/GenBank/DDBJ databases">
        <authorList>
            <person name="Syromyatnikov M.Y."/>
            <person name="Popov V.N."/>
        </authorList>
    </citation>
    <scope>NUCLEOTIDE SEQUENCE [LARGE SCALE GENOMIC DNA]</scope>
    <source>
        <strain evidence="6">WF-38-12</strain>
    </source>
</reference>
<keyword evidence="7" id="KW-1185">Reference proteome</keyword>
<comment type="similarity">
    <text evidence="4">Belongs to the flavoredoxin family.</text>
</comment>
<evidence type="ECO:0000313" key="6">
    <source>
        <dbReference type="EMBL" id="CRG89385.1"/>
    </source>
</evidence>
<dbReference type="InterPro" id="IPR002563">
    <property type="entry name" value="Flavin_Rdtase-like_dom"/>
</dbReference>
<keyword evidence="3" id="KW-0288">FMN</keyword>
<proteinExistence type="inferred from homology"/>
<dbReference type="Proteomes" id="UP000054383">
    <property type="component" value="Unassembled WGS sequence"/>
</dbReference>
<comment type="cofactor">
    <cofactor evidence="1">
        <name>FMN</name>
        <dbReference type="ChEBI" id="CHEBI:58210"/>
    </cofactor>
</comment>
<dbReference type="OMA" id="GNLIICE"/>
<accession>A0A0U1M1C0</accession>
<dbReference type="GO" id="GO:0010181">
    <property type="term" value="F:FMN binding"/>
    <property type="evidence" value="ECO:0007669"/>
    <property type="project" value="InterPro"/>
</dbReference>
<gene>
    <name evidence="6" type="ORF">PISL3812_06421</name>
</gene>
<evidence type="ECO:0000256" key="3">
    <source>
        <dbReference type="ARBA" id="ARBA00022643"/>
    </source>
</evidence>
<dbReference type="SMART" id="SM00903">
    <property type="entry name" value="Flavin_Reduct"/>
    <property type="match status" value="1"/>
</dbReference>
<dbReference type="Gene3D" id="2.30.110.10">
    <property type="entry name" value="Electron Transport, Fmn-binding Protein, Chain A"/>
    <property type="match status" value="1"/>
</dbReference>
<sequence>MPLLPRFGTASRAVYSRAPRRAATAAIIRSRSKTTTTTSHYFQAGSDFEQTKAARPEYSPNEPIRYIKSPNVAWKKGDGASDGGASLSAGHVAIDPYAPGRPLARNYKLLVSGIAPRPIAFISTRSQDGSSVNLAPFSYFQVINHDPPLFTVSFVGSMDKAKDTLKNLLETKECVINIISEHFMEAANATAANAPYGVSEFGLAGLHQAESSTVAAPRVRESVFSIEGKLFETKEFESRAKPGKKTSVLAIIEGTRFWVREDAINESQDLIDLEVLRPVSRLGGIGYGRTTEVVEIERPAF</sequence>
<keyword evidence="2" id="KW-0285">Flavoprotein</keyword>
<evidence type="ECO:0000256" key="2">
    <source>
        <dbReference type="ARBA" id="ARBA00022630"/>
    </source>
</evidence>
<dbReference type="PANTHER" id="PTHR33798:SF5">
    <property type="entry name" value="FLAVIN REDUCTASE LIKE DOMAIN-CONTAINING PROTEIN"/>
    <property type="match status" value="1"/>
</dbReference>
<dbReference type="PANTHER" id="PTHR33798">
    <property type="entry name" value="FLAVOPROTEIN OXYGENASE"/>
    <property type="match status" value="1"/>
</dbReference>
<evidence type="ECO:0000256" key="4">
    <source>
        <dbReference type="ARBA" id="ARBA00038054"/>
    </source>
</evidence>
<dbReference type="Pfam" id="PF01613">
    <property type="entry name" value="Flavin_Reduct"/>
    <property type="match status" value="1"/>
</dbReference>
<organism evidence="6 7">
    <name type="scientific">Talaromyces islandicus</name>
    <name type="common">Penicillium islandicum</name>
    <dbReference type="NCBI Taxonomy" id="28573"/>
    <lineage>
        <taxon>Eukaryota</taxon>
        <taxon>Fungi</taxon>
        <taxon>Dikarya</taxon>
        <taxon>Ascomycota</taxon>
        <taxon>Pezizomycotina</taxon>
        <taxon>Eurotiomycetes</taxon>
        <taxon>Eurotiomycetidae</taxon>
        <taxon>Eurotiales</taxon>
        <taxon>Trichocomaceae</taxon>
        <taxon>Talaromyces</taxon>
        <taxon>Talaromyces sect. Islandici</taxon>
    </lineage>
</organism>
<protein>
    <recommendedName>
        <fullName evidence="5">Flavin reductase like domain-containing protein</fullName>
    </recommendedName>
</protein>
<dbReference type="AlphaFoldDB" id="A0A0U1M1C0"/>
<dbReference type="OrthoDB" id="10250990at2759"/>
<evidence type="ECO:0000313" key="7">
    <source>
        <dbReference type="Proteomes" id="UP000054383"/>
    </source>
</evidence>
<dbReference type="EMBL" id="CVMT01000006">
    <property type="protein sequence ID" value="CRG89385.1"/>
    <property type="molecule type" value="Genomic_DNA"/>
</dbReference>
<evidence type="ECO:0000259" key="5">
    <source>
        <dbReference type="SMART" id="SM00903"/>
    </source>
</evidence>
<feature type="domain" description="Flavin reductase like" evidence="5">
    <location>
        <begin position="112"/>
        <end position="271"/>
    </location>
</feature>